<evidence type="ECO:0000259" key="10">
    <source>
        <dbReference type="PROSITE" id="PS50929"/>
    </source>
</evidence>
<dbReference type="EMBL" id="CAJVCH010501474">
    <property type="protein sequence ID" value="CAG7821148.1"/>
    <property type="molecule type" value="Genomic_DNA"/>
</dbReference>
<feature type="transmembrane region" description="Helical" evidence="9">
    <location>
        <begin position="133"/>
        <end position="156"/>
    </location>
</feature>
<organism evidence="11 12">
    <name type="scientific">Allacma fusca</name>
    <dbReference type="NCBI Taxonomy" id="39272"/>
    <lineage>
        <taxon>Eukaryota</taxon>
        <taxon>Metazoa</taxon>
        <taxon>Ecdysozoa</taxon>
        <taxon>Arthropoda</taxon>
        <taxon>Hexapoda</taxon>
        <taxon>Collembola</taxon>
        <taxon>Symphypleona</taxon>
        <taxon>Sminthuridae</taxon>
        <taxon>Allacma</taxon>
    </lineage>
</organism>
<feature type="domain" description="ABC transmembrane type-1" evidence="10">
    <location>
        <begin position="293"/>
        <end position="534"/>
    </location>
</feature>
<dbReference type="Pfam" id="PF00664">
    <property type="entry name" value="ABC_membrane"/>
    <property type="match status" value="1"/>
</dbReference>
<dbReference type="GO" id="GO:0005774">
    <property type="term" value="C:vacuolar membrane"/>
    <property type="evidence" value="ECO:0007669"/>
    <property type="project" value="UniProtKB-SubCell"/>
</dbReference>
<keyword evidence="2" id="KW-0926">Vacuole</keyword>
<evidence type="ECO:0000256" key="2">
    <source>
        <dbReference type="ARBA" id="ARBA00022554"/>
    </source>
</evidence>
<dbReference type="PANTHER" id="PTHR24223">
    <property type="entry name" value="ATP-BINDING CASSETTE SUB-FAMILY C"/>
    <property type="match status" value="1"/>
</dbReference>
<gene>
    <name evidence="11" type="ORF">AFUS01_LOCUS31502</name>
</gene>
<feature type="non-terminal residue" evidence="11">
    <location>
        <position position="1"/>
    </location>
</feature>
<keyword evidence="12" id="KW-1185">Reference proteome</keyword>
<feature type="transmembrane region" description="Helical" evidence="9">
    <location>
        <begin position="327"/>
        <end position="347"/>
    </location>
</feature>
<dbReference type="InterPro" id="IPR011527">
    <property type="entry name" value="ABC1_TM_dom"/>
</dbReference>
<feature type="transmembrane region" description="Helical" evidence="9">
    <location>
        <begin position="72"/>
        <end position="90"/>
    </location>
</feature>
<evidence type="ECO:0000256" key="5">
    <source>
        <dbReference type="ARBA" id="ARBA00022741"/>
    </source>
</evidence>
<protein>
    <recommendedName>
        <fullName evidence="10">ABC transmembrane type-1 domain-containing protein</fullName>
    </recommendedName>
</protein>
<dbReference type="GO" id="GO:0000323">
    <property type="term" value="C:lytic vacuole"/>
    <property type="evidence" value="ECO:0007669"/>
    <property type="project" value="UniProtKB-ARBA"/>
</dbReference>
<keyword evidence="3 9" id="KW-0812">Transmembrane</keyword>
<evidence type="ECO:0000313" key="11">
    <source>
        <dbReference type="EMBL" id="CAG7821148.1"/>
    </source>
</evidence>
<comment type="caution">
    <text evidence="11">The sequence shown here is derived from an EMBL/GenBank/DDBJ whole genome shotgun (WGS) entry which is preliminary data.</text>
</comment>
<feature type="transmembrane region" description="Helical" evidence="9">
    <location>
        <begin position="403"/>
        <end position="425"/>
    </location>
</feature>
<dbReference type="CDD" id="cd18595">
    <property type="entry name" value="ABC_6TM_MRP1_2_3_6_D1_like"/>
    <property type="match status" value="1"/>
</dbReference>
<feature type="transmembrane region" description="Helical" evidence="9">
    <location>
        <begin position="510"/>
        <end position="531"/>
    </location>
</feature>
<evidence type="ECO:0000256" key="8">
    <source>
        <dbReference type="ARBA" id="ARBA00023136"/>
    </source>
</evidence>
<sequence>MEEICGSKFWSSELTWNSNFPDLTSCFESTVLVWIPCGFLWLMAGYELFHAFGTTGCIICEDKTLDYLAYKLSPGIKSLTFGLALTLYWINKQRGIRSSGVMFSFWTLLMFCDFFEFQTVIRHFSKDQNSVHSLMRSMVVFISFPVIVLQFLLGFFSDPGISISTMESRRIIDDAALDLLHITSPELVASFPSRISFHWVTPLIWRGFKKPLEMTDLWDLSIENTSYATITCFNKYWLPAMDKCRSLNKELVVQKVGKGSEDNPGFKDKKETTRKRTASIVPSIFKANFCVILFGGVTRLANDSLAFFQPYFLRLLIEHKMSKEQDWIGYCYAVILFTIAMLQTFILGQHYHYMFQMGMRIRSALAAAIYQKSLVVSHAAREEFTVGEIVNLMSTDTQKIFDLFVYLHLIWSPPIQIIVALYLLWKVLGSSIFAGMGIMALFVPFNIVIADAVKILQAKRMDFKDERVKLMNEVLSGIKVLKLYAWEPSFERKIREIRYNEIDLLRITSYLNAFSVFLWYTAPFLISVITFTTY</sequence>
<dbReference type="FunFam" id="1.20.1560.10:FF:000020">
    <property type="entry name" value="ABC metal ion transporter"/>
    <property type="match status" value="1"/>
</dbReference>
<dbReference type="Proteomes" id="UP000708208">
    <property type="component" value="Unassembled WGS sequence"/>
</dbReference>
<dbReference type="PANTHER" id="PTHR24223:SF443">
    <property type="entry name" value="MULTIDRUG-RESISTANCE LIKE PROTEIN 1, ISOFORM I"/>
    <property type="match status" value="1"/>
</dbReference>
<dbReference type="AlphaFoldDB" id="A0A8J2LEK5"/>
<dbReference type="GO" id="GO:0140359">
    <property type="term" value="F:ABC-type transporter activity"/>
    <property type="evidence" value="ECO:0007669"/>
    <property type="project" value="InterPro"/>
</dbReference>
<dbReference type="GO" id="GO:0005524">
    <property type="term" value="F:ATP binding"/>
    <property type="evidence" value="ECO:0007669"/>
    <property type="project" value="UniProtKB-KW"/>
</dbReference>
<dbReference type="InterPro" id="IPR050173">
    <property type="entry name" value="ABC_transporter_C-like"/>
</dbReference>
<keyword evidence="6" id="KW-0067">ATP-binding</keyword>
<feature type="transmembrane region" description="Helical" evidence="9">
    <location>
        <begin position="431"/>
        <end position="453"/>
    </location>
</feature>
<keyword evidence="5" id="KW-0547">Nucleotide-binding</keyword>
<evidence type="ECO:0000256" key="6">
    <source>
        <dbReference type="ARBA" id="ARBA00022840"/>
    </source>
</evidence>
<keyword evidence="4" id="KW-0677">Repeat</keyword>
<name>A0A8J2LEK5_9HEXA</name>
<reference evidence="11" key="1">
    <citation type="submission" date="2021-06" db="EMBL/GenBank/DDBJ databases">
        <authorList>
            <person name="Hodson N. C."/>
            <person name="Mongue J. A."/>
            <person name="Jaron S. K."/>
        </authorList>
    </citation>
    <scope>NUCLEOTIDE SEQUENCE</scope>
</reference>
<accession>A0A8J2LEK5</accession>
<evidence type="ECO:0000256" key="9">
    <source>
        <dbReference type="SAM" id="Phobius"/>
    </source>
</evidence>
<proteinExistence type="predicted"/>
<evidence type="ECO:0000313" key="12">
    <source>
        <dbReference type="Proteomes" id="UP000708208"/>
    </source>
</evidence>
<evidence type="ECO:0000256" key="7">
    <source>
        <dbReference type="ARBA" id="ARBA00022989"/>
    </source>
</evidence>
<keyword evidence="8 9" id="KW-0472">Membrane</keyword>
<keyword evidence="7 9" id="KW-1133">Transmembrane helix</keyword>
<evidence type="ECO:0000256" key="3">
    <source>
        <dbReference type="ARBA" id="ARBA00022692"/>
    </source>
</evidence>
<evidence type="ECO:0000256" key="4">
    <source>
        <dbReference type="ARBA" id="ARBA00022737"/>
    </source>
</evidence>
<evidence type="ECO:0000256" key="1">
    <source>
        <dbReference type="ARBA" id="ARBA00004128"/>
    </source>
</evidence>
<dbReference type="OrthoDB" id="6500128at2759"/>
<feature type="transmembrane region" description="Helical" evidence="9">
    <location>
        <begin position="102"/>
        <end position="121"/>
    </location>
</feature>
<comment type="subcellular location">
    <subcellularLocation>
        <location evidence="1">Vacuole membrane</location>
        <topology evidence="1">Multi-pass membrane protein</topology>
    </subcellularLocation>
</comment>
<feature type="transmembrane region" description="Helical" evidence="9">
    <location>
        <begin position="277"/>
        <end position="297"/>
    </location>
</feature>
<dbReference type="PROSITE" id="PS50929">
    <property type="entry name" value="ABC_TM1F"/>
    <property type="match status" value="1"/>
</dbReference>